<gene>
    <name evidence="2" type="ORF">J0695_18810</name>
</gene>
<accession>A0A939F959</accession>
<proteinExistence type="predicted"/>
<dbReference type="EMBL" id="JAFLRJ010000167">
    <property type="protein sequence ID" value="MBO0513833.1"/>
    <property type="molecule type" value="Genomic_DNA"/>
</dbReference>
<reference evidence="2" key="1">
    <citation type="submission" date="2021-03" db="EMBL/GenBank/DDBJ databases">
        <title>Streptomyces poriferae sp. nov., a novel marine sponge-derived Actinobacteria species with anti-MRSA activity.</title>
        <authorList>
            <person name="Sandoval-Powers M."/>
            <person name="Kralova S."/>
            <person name="Nguyen G.-S."/>
            <person name="Fawwal D."/>
            <person name="Degnes K."/>
            <person name="Klinkenberg G."/>
            <person name="Sletta H."/>
            <person name="Wentzel A."/>
            <person name="Liles M.R."/>
        </authorList>
    </citation>
    <scope>NUCLEOTIDE SEQUENCE</scope>
    <source>
        <strain evidence="2">DSM 41794</strain>
    </source>
</reference>
<keyword evidence="3" id="KW-1185">Reference proteome</keyword>
<dbReference type="InterPro" id="IPR022385">
    <property type="entry name" value="Rhs_assc_core"/>
</dbReference>
<sequence length="2181" mass="232093">MPQTFLTRRRPAPHGADSRANPARKYRIPLVGALVLALSVPAGLIPLAVAADPLGRPDVPKPRVSNVKAITTPGAKAARDRVAKGKAANRAQADRAHAEQHSTWPKASKITHDIGARPNTDALVGLEAVKPDKTKRTATPSADGKASVNVLGQDAAKKAGITGVLFTAAAEQSGTAQVSFDYSTFASAVGGSWSTRLGLLRFPACVLNTPEKPGCRKATPVASTNNLAQQTVNAPVTLAAQSGAAGATAVFALAATTATSTKGAGDFKATPLAASSTWEAGGSSGSFTWSYPLSVPPAAAGPMPSLGLSYDSGSIDGRTANTNNQGSMVGEGLGMTESYIERKYGSCDDDGQTDKFDLCWKYENASIVLKGKASELVKDDTKGIWHLKDDDASKVTVTTGADNGDDDGEVWTVVTGEGTTYTFGLNKLPGAGTQRTNSVWTAPVFGDDEGETGYKKGTTFADRSEDQAWRWNLDMVQDIHGNASTYWYHADTNYYAKNGDKDHLAEYTRGGYLEEIRYGQKADSLFTGTASGKVTFDYTERCTAADCSSLTKGTADNWPDVPFDAICAATATDCLATGPAFFTRKRLTSIDTFAWSTAAEPDAYKPVDSYKLTQEFLDGNDIGNSSDHVLTLKSLQHIARNGTEIKVPPVDFTYHMYANRVDAPDDEIPVDDILPLTRPRIYTITSEAGAITTVNLSDPQCVRGTKMPTAEDNNALSCYPVRWAPNGGDTTELDWFHKYNVTAVSTADPAGQNALVENSYTYENPAWHYNDDPMTPNKDRTWSIWRGYGKVTSKVGDTNHPQSKTVSVYLQGMNGDKKADGTSRSVSVPGISFTGATVASLTDSDQYAGTLREQITYNGSTPVSFTVNTPWSKSTATQHKSYADTEAYFVGTQRAWAFTYLTATSSWRQTLTETSYDDYGMASSVYNSGDYSKSGDESCTRTWYARNDDKGLTGLVSRTRVVGSACTDSSNKPITDEKLTLPTTTATRGDVLSDDAIVYDNTSATGWTATQTPTLGLPTWTGRAKAYPAANGTADRDPATSTGWQTLTKTTYDTTTAKLGRPLTITDADGNLTSTAYYPADKGPLTSTIITAPKLMLNGQQHKAYTYLDPARGSVTSTLDANLKKTENTYDALGRLTNTWLPNRQAANDSPNAKYNYSLERGKQPWTSVSTLKADGTTYQTTYAITDALLRPLQTQTPSALGGGRILTDTRYDTRGLAYESYADIYDDKSTPNGTYTRAEYGGAPKQTNLSFDAAGRPTTSDLLVFGVKKWSTTTSYTGDSVAATAPAGGTASRTITDAMGRTTETRTYGGTTPADTSYGSATGSAYTSVKQSYTRDGKPLLVTGPDDAKWSYTYDLFGRQVTATDPDKGTTSTTYTALDQTATTQDANKATLVYKYDELGRKTAGFKTDTTPANQLAAWTYDGLLKGLPDASIRYEGGTTGKAYTKKVSAYDSLGRATSTDLILPSDDPLVTSGAVTSTTTFSTSYRLDGTVNTTTEPAAGGLPSEIVQPKYNGAGLPVSLSGTTDYLQNVAYSTIGEPQQLTLATSSDTSAKKAFVNNTFEQGTGRLLDSNVTDETHPWKAQDLAYTYDPAGNVTSIEDPATLGGTSKPDYQCFTYDAQRRLTEAWTPKTADCADTGRTTANIDGPATYWTSYTYTASGQRATETQKTGTPATTTYCYDPARKHALTATTKAADCTDVTPQYTYYADGSTKTRSETAGSTTSQTLLWNPEGKLSKLTEGTTSTDYLYDADGSQLIRRNANGETVLYLGTTEVHLKAGKKWASRYYSAAGSTIAVRTNETGTAKLSFLASDAHGTSSLSLDSATQAITKRYTTPFGSSRGTPASSWPDDKAFLGKPADTSTGLTHVGAREYDPTIGQFISIDPLLELDKHQTLNGYSYGANNPNTFSDPTGRGLACGRNSTDGIPCPKTGSKGRGDGGDLGVGGDGTASTDSTGSAGGDCSSYGYHALEACTAAVAQASDTPDAIHPNLSAPGMREAFGIPDLGCEDGDHLCKIRQSELDFSIPTGTLGGAVGFFAVRPGARWNILIGLPEGISRVQFNAMKGVFAKKLDIEADVAVQGSRVTGNVTGGSDIDIAVRVSPEAFDAMVQKSWKNPNPGSSKARTRDHAVETGKITAGDARPKLSGIRDEIQGILGDTVSHVDVSIIRRGGPFDNGPFLEVK</sequence>
<dbReference type="Gene3D" id="2.180.10.10">
    <property type="entry name" value="RHS repeat-associated core"/>
    <property type="match status" value="1"/>
</dbReference>
<feature type="region of interest" description="Disordered" evidence="1">
    <location>
        <begin position="1924"/>
        <end position="1956"/>
    </location>
</feature>
<name>A0A939F959_9ACTN</name>
<feature type="region of interest" description="Disordered" evidence="1">
    <location>
        <begin position="1833"/>
        <end position="1852"/>
    </location>
</feature>
<dbReference type="CDD" id="cd05403">
    <property type="entry name" value="NT_KNTase_like"/>
    <property type="match status" value="1"/>
</dbReference>
<dbReference type="PANTHER" id="PTHR32305:SF17">
    <property type="entry name" value="TRNA NUCLEASE WAPA"/>
    <property type="match status" value="1"/>
</dbReference>
<dbReference type="SUPFAM" id="SSF81301">
    <property type="entry name" value="Nucleotidyltransferase"/>
    <property type="match status" value="1"/>
</dbReference>
<dbReference type="Proteomes" id="UP000664167">
    <property type="component" value="Unassembled WGS sequence"/>
</dbReference>
<feature type="compositionally biased region" description="Polar residues" evidence="1">
    <location>
        <begin position="1833"/>
        <end position="1845"/>
    </location>
</feature>
<evidence type="ECO:0000313" key="2">
    <source>
        <dbReference type="EMBL" id="MBO0513833.1"/>
    </source>
</evidence>
<protein>
    <submittedName>
        <fullName evidence="2">RHS repeat-associated core domain-containing protein</fullName>
    </submittedName>
</protein>
<organism evidence="2 3">
    <name type="scientific">Streptomyces beijiangensis</name>
    <dbReference type="NCBI Taxonomy" id="163361"/>
    <lineage>
        <taxon>Bacteria</taxon>
        <taxon>Bacillati</taxon>
        <taxon>Actinomycetota</taxon>
        <taxon>Actinomycetes</taxon>
        <taxon>Kitasatosporales</taxon>
        <taxon>Streptomycetaceae</taxon>
        <taxon>Streptomyces</taxon>
    </lineage>
</organism>
<comment type="caution">
    <text evidence="2">The sequence shown here is derived from an EMBL/GenBank/DDBJ whole genome shotgun (WGS) entry which is preliminary data.</text>
</comment>
<dbReference type="NCBIfam" id="TIGR01643">
    <property type="entry name" value="YD_repeat_2x"/>
    <property type="match status" value="1"/>
</dbReference>
<evidence type="ECO:0000256" key="1">
    <source>
        <dbReference type="SAM" id="MobiDB-lite"/>
    </source>
</evidence>
<evidence type="ECO:0000313" key="3">
    <source>
        <dbReference type="Proteomes" id="UP000664167"/>
    </source>
</evidence>
<feature type="region of interest" description="Disordered" evidence="1">
    <location>
        <begin position="1"/>
        <end position="20"/>
    </location>
</feature>
<dbReference type="InterPro" id="IPR050708">
    <property type="entry name" value="T6SS_VgrG/RHS"/>
</dbReference>
<dbReference type="RefSeq" id="WP_206963256.1">
    <property type="nucleotide sequence ID" value="NZ_BAAAJJ010000010.1"/>
</dbReference>
<dbReference type="InterPro" id="IPR006530">
    <property type="entry name" value="YD"/>
</dbReference>
<dbReference type="InterPro" id="IPR043519">
    <property type="entry name" value="NT_sf"/>
</dbReference>
<dbReference type="Pfam" id="PF05593">
    <property type="entry name" value="RHS_repeat"/>
    <property type="match status" value="1"/>
</dbReference>
<dbReference type="PANTHER" id="PTHR32305">
    <property type="match status" value="1"/>
</dbReference>
<dbReference type="InterPro" id="IPR031325">
    <property type="entry name" value="RHS_repeat"/>
</dbReference>
<dbReference type="NCBIfam" id="TIGR03696">
    <property type="entry name" value="Rhs_assc_core"/>
    <property type="match status" value="1"/>
</dbReference>